<keyword evidence="2" id="KW-0472">Membrane</keyword>
<organism evidence="3 4">
    <name type="scientific">Nonomuraea deserti</name>
    <dbReference type="NCBI Taxonomy" id="1848322"/>
    <lineage>
        <taxon>Bacteria</taxon>
        <taxon>Bacillati</taxon>
        <taxon>Actinomycetota</taxon>
        <taxon>Actinomycetes</taxon>
        <taxon>Streptosporangiales</taxon>
        <taxon>Streptosporangiaceae</taxon>
        <taxon>Nonomuraea</taxon>
    </lineage>
</organism>
<dbReference type="InterPro" id="IPR026467">
    <property type="entry name" value="Ser/Gly_Cys_C_dom"/>
</dbReference>
<feature type="compositionally biased region" description="Basic residues" evidence="1">
    <location>
        <begin position="247"/>
        <end position="256"/>
    </location>
</feature>
<feature type="transmembrane region" description="Helical" evidence="2">
    <location>
        <begin position="146"/>
        <end position="165"/>
    </location>
</feature>
<reference evidence="3 4" key="1">
    <citation type="submission" date="2019-03" db="EMBL/GenBank/DDBJ databases">
        <title>Draft genome sequences of novel Actinobacteria.</title>
        <authorList>
            <person name="Sahin N."/>
            <person name="Ay H."/>
            <person name="Saygin H."/>
        </authorList>
    </citation>
    <scope>NUCLEOTIDE SEQUENCE [LARGE SCALE GENOMIC DNA]</scope>
    <source>
        <strain evidence="3 4">KC310</strain>
    </source>
</reference>
<dbReference type="RefSeq" id="WP_132605090.1">
    <property type="nucleotide sequence ID" value="NZ_SMKO01000205.1"/>
</dbReference>
<evidence type="ECO:0000313" key="3">
    <source>
        <dbReference type="EMBL" id="TDC91556.1"/>
    </source>
</evidence>
<feature type="region of interest" description="Disordered" evidence="1">
    <location>
        <begin position="191"/>
        <end position="262"/>
    </location>
</feature>
<accession>A0A4R4UMP8</accession>
<evidence type="ECO:0000313" key="4">
    <source>
        <dbReference type="Proteomes" id="UP000295258"/>
    </source>
</evidence>
<evidence type="ECO:0000256" key="2">
    <source>
        <dbReference type="SAM" id="Phobius"/>
    </source>
</evidence>
<evidence type="ECO:0000256" key="1">
    <source>
        <dbReference type="SAM" id="MobiDB-lite"/>
    </source>
</evidence>
<dbReference type="NCBIfam" id="TIGR04222">
    <property type="entry name" value="near_uncomplex"/>
    <property type="match status" value="1"/>
</dbReference>
<keyword evidence="4" id="KW-1185">Reference proteome</keyword>
<dbReference type="AlphaFoldDB" id="A0A4R4UMP8"/>
<dbReference type="EMBL" id="SMKO01000205">
    <property type="protein sequence ID" value="TDC91556.1"/>
    <property type="molecule type" value="Genomic_DNA"/>
</dbReference>
<sequence length="295" mass="29484">MDLFLLILSVALPAVAVATAFSIKGERAAGRESPAVSGALDLDHYDLAYLAGGSAQVAGTAVALLAGSGDLRVSRGGHVHSVHAPSVSRHPIEQETLAKVATVSGLQASALKRRVGESLAMDALRRNLTERGLVLPGHRVRRLGRLATRLRAVSALAVTGAVVCLVTTPALLPLLLLAGTGIGAAVVARDHRGSRRGTLTAEGAERLDQARAGHPRGTGDGPVHVALYGPAESPDPRLRAELGAMRSPRRSSRRATYRGTGGAGSCAGGGCGGASHGGSGCGGGAGCGSGCGGGS</sequence>
<comment type="caution">
    <text evidence="3">The sequence shown here is derived from an EMBL/GenBank/DDBJ whole genome shotgun (WGS) entry which is preliminary data.</text>
</comment>
<protein>
    <submittedName>
        <fullName evidence="3">TIGR04222 domain-containing membrane protein</fullName>
    </submittedName>
</protein>
<keyword evidence="2" id="KW-0812">Transmembrane</keyword>
<name>A0A4R4UMP8_9ACTN</name>
<gene>
    <name evidence="3" type="ORF">E1292_42520</name>
</gene>
<dbReference type="Proteomes" id="UP000295258">
    <property type="component" value="Unassembled WGS sequence"/>
</dbReference>
<keyword evidence="2" id="KW-1133">Transmembrane helix</keyword>
<proteinExistence type="predicted"/>